<organism evidence="1">
    <name type="scientific">marine sediment metagenome</name>
    <dbReference type="NCBI Taxonomy" id="412755"/>
    <lineage>
        <taxon>unclassified sequences</taxon>
        <taxon>metagenomes</taxon>
        <taxon>ecological metagenomes</taxon>
    </lineage>
</organism>
<name>X1PX98_9ZZZZ</name>
<protein>
    <recommendedName>
        <fullName evidence="2">Glycosyltransferase 2-like domain-containing protein</fullName>
    </recommendedName>
</protein>
<dbReference type="EMBL" id="BARW01001504">
    <property type="protein sequence ID" value="GAI60523.1"/>
    <property type="molecule type" value="Genomic_DNA"/>
</dbReference>
<dbReference type="SUPFAM" id="SSF53448">
    <property type="entry name" value="Nucleotide-diphospho-sugar transferases"/>
    <property type="match status" value="1"/>
</dbReference>
<accession>X1PX98</accession>
<evidence type="ECO:0008006" key="2">
    <source>
        <dbReference type="Google" id="ProtNLM"/>
    </source>
</evidence>
<dbReference type="Gene3D" id="3.90.550.10">
    <property type="entry name" value="Spore Coat Polysaccharide Biosynthesis Protein SpsA, Chain A"/>
    <property type="match status" value="1"/>
</dbReference>
<dbReference type="AlphaFoldDB" id="X1PX98"/>
<proteinExistence type="predicted"/>
<reference evidence="1" key="1">
    <citation type="journal article" date="2014" name="Front. Microbiol.">
        <title>High frequency of phylogenetically diverse reductive dehalogenase-homologous genes in deep subseafloor sedimentary metagenomes.</title>
        <authorList>
            <person name="Kawai M."/>
            <person name="Futagami T."/>
            <person name="Toyoda A."/>
            <person name="Takaki Y."/>
            <person name="Nishi S."/>
            <person name="Hori S."/>
            <person name="Arai W."/>
            <person name="Tsubouchi T."/>
            <person name="Morono Y."/>
            <person name="Uchiyama I."/>
            <person name="Ito T."/>
            <person name="Fujiyama A."/>
            <person name="Inagaki F."/>
            <person name="Takami H."/>
        </authorList>
    </citation>
    <scope>NUCLEOTIDE SEQUENCE</scope>
    <source>
        <strain evidence="1">Expedition CK06-06</strain>
    </source>
</reference>
<evidence type="ECO:0000313" key="1">
    <source>
        <dbReference type="EMBL" id="GAI60523.1"/>
    </source>
</evidence>
<sequence>TDSDTCFEKGSIKKVYNALDKHLAVRCKVEFLRTQGNFFSKLVAEARDFVYSKPVIFTPGIGIRKEILPLIGGYLFNESIPFAVDAELNYRIQNENISNKILESAILYHRSEKLVHDLKAAYRIGKGCRIGTNLLMKKLEFIEKEVNLKVVNKSMYKDIIDKKGILILVYQLFWDIFYHIGWRIEKE</sequence>
<gene>
    <name evidence="1" type="ORF">S12H4_04750</name>
</gene>
<dbReference type="InterPro" id="IPR029044">
    <property type="entry name" value="Nucleotide-diphossugar_trans"/>
</dbReference>
<feature type="non-terminal residue" evidence="1">
    <location>
        <position position="1"/>
    </location>
</feature>
<comment type="caution">
    <text evidence="1">The sequence shown here is derived from an EMBL/GenBank/DDBJ whole genome shotgun (WGS) entry which is preliminary data.</text>
</comment>